<dbReference type="AlphaFoldDB" id="A0AA38INX0"/>
<dbReference type="EMBL" id="JALNTZ010000003">
    <property type="protein sequence ID" value="KAJ3658489.1"/>
    <property type="molecule type" value="Genomic_DNA"/>
</dbReference>
<organism evidence="2 3">
    <name type="scientific">Zophobas morio</name>
    <dbReference type="NCBI Taxonomy" id="2755281"/>
    <lineage>
        <taxon>Eukaryota</taxon>
        <taxon>Metazoa</taxon>
        <taxon>Ecdysozoa</taxon>
        <taxon>Arthropoda</taxon>
        <taxon>Hexapoda</taxon>
        <taxon>Insecta</taxon>
        <taxon>Pterygota</taxon>
        <taxon>Neoptera</taxon>
        <taxon>Endopterygota</taxon>
        <taxon>Coleoptera</taxon>
        <taxon>Polyphaga</taxon>
        <taxon>Cucujiformia</taxon>
        <taxon>Tenebrionidae</taxon>
        <taxon>Zophobas</taxon>
    </lineage>
</organism>
<reference evidence="2" key="1">
    <citation type="journal article" date="2023" name="G3 (Bethesda)">
        <title>Whole genome assemblies of Zophobas morio and Tenebrio molitor.</title>
        <authorList>
            <person name="Kaur S."/>
            <person name="Stinson S.A."/>
            <person name="diCenzo G.C."/>
        </authorList>
    </citation>
    <scope>NUCLEOTIDE SEQUENCE</scope>
    <source>
        <strain evidence="2">QUZm001</strain>
    </source>
</reference>
<dbReference type="PROSITE" id="PS50878">
    <property type="entry name" value="RT_POL"/>
    <property type="match status" value="1"/>
</dbReference>
<evidence type="ECO:0000313" key="2">
    <source>
        <dbReference type="EMBL" id="KAJ3658489.1"/>
    </source>
</evidence>
<sequence length="176" mass="19855">MESIIYETLIKFLLDQHLIPEEQHGFLPRKSTISNLLCCLSNWTRHYDSGVPVDVVYLDYSKAFDRVPKRRLLTKLENLGIVGNLLHWIAAFFSDRTFRVGVGDALSEHIPVLSDVPQGSILGTLLFIAYTADLKDIIQSLFAMYADDIKIYNTSNNQSILKSDLSANGAPPSYYL</sequence>
<dbReference type="Proteomes" id="UP001168821">
    <property type="component" value="Unassembled WGS sequence"/>
</dbReference>
<keyword evidence="3" id="KW-1185">Reference proteome</keyword>
<feature type="domain" description="Reverse transcriptase" evidence="1">
    <location>
        <begin position="1"/>
        <end position="176"/>
    </location>
</feature>
<dbReference type="Pfam" id="PF00078">
    <property type="entry name" value="RVT_1"/>
    <property type="match status" value="1"/>
</dbReference>
<dbReference type="InterPro" id="IPR000477">
    <property type="entry name" value="RT_dom"/>
</dbReference>
<comment type="caution">
    <text evidence="2">The sequence shown here is derived from an EMBL/GenBank/DDBJ whole genome shotgun (WGS) entry which is preliminary data.</text>
</comment>
<evidence type="ECO:0000313" key="3">
    <source>
        <dbReference type="Proteomes" id="UP001168821"/>
    </source>
</evidence>
<dbReference type="PANTHER" id="PTHR33332">
    <property type="entry name" value="REVERSE TRANSCRIPTASE DOMAIN-CONTAINING PROTEIN"/>
    <property type="match status" value="1"/>
</dbReference>
<gene>
    <name evidence="2" type="ORF">Zmor_010224</name>
</gene>
<protein>
    <recommendedName>
        <fullName evidence="1">Reverse transcriptase domain-containing protein</fullName>
    </recommendedName>
</protein>
<proteinExistence type="predicted"/>
<evidence type="ECO:0000259" key="1">
    <source>
        <dbReference type="PROSITE" id="PS50878"/>
    </source>
</evidence>
<accession>A0AA38INX0</accession>
<name>A0AA38INX0_9CUCU</name>